<protein>
    <submittedName>
        <fullName evidence="1">Uncharacterized protein</fullName>
    </submittedName>
</protein>
<proteinExistence type="predicted"/>
<accession>A0AAV7MV06</accession>
<sequence length="150" mass="16318">MINRYPLLSFESFWQNKIHPAPLPLPQHSWELAPATAAAALLAIKLPWKHGNIEAAHPLVPFYSFPPPNTTVGDTESTTSSHFFSAPCCSYALSAPTEGEVKYSLPLQYRDRHGEMDAVPPRPRGGVRATCVAGAGTPTAQPLFDNPALR</sequence>
<evidence type="ECO:0000313" key="2">
    <source>
        <dbReference type="Proteomes" id="UP001066276"/>
    </source>
</evidence>
<gene>
    <name evidence="1" type="ORF">NDU88_004391</name>
</gene>
<dbReference type="AlphaFoldDB" id="A0AAV7MV06"/>
<reference evidence="1" key="1">
    <citation type="journal article" date="2022" name="bioRxiv">
        <title>Sequencing and chromosome-scale assembly of the giantPleurodeles waltlgenome.</title>
        <authorList>
            <person name="Brown T."/>
            <person name="Elewa A."/>
            <person name="Iarovenko S."/>
            <person name="Subramanian E."/>
            <person name="Araus A.J."/>
            <person name="Petzold A."/>
            <person name="Susuki M."/>
            <person name="Suzuki K.-i.T."/>
            <person name="Hayashi T."/>
            <person name="Toyoda A."/>
            <person name="Oliveira C."/>
            <person name="Osipova E."/>
            <person name="Leigh N.D."/>
            <person name="Simon A."/>
            <person name="Yun M.H."/>
        </authorList>
    </citation>
    <scope>NUCLEOTIDE SEQUENCE</scope>
    <source>
        <strain evidence="1">20211129_DDA</strain>
        <tissue evidence="1">Liver</tissue>
    </source>
</reference>
<comment type="caution">
    <text evidence="1">The sequence shown here is derived from an EMBL/GenBank/DDBJ whole genome shotgun (WGS) entry which is preliminary data.</text>
</comment>
<evidence type="ECO:0000313" key="1">
    <source>
        <dbReference type="EMBL" id="KAJ1106994.1"/>
    </source>
</evidence>
<keyword evidence="2" id="KW-1185">Reference proteome</keyword>
<organism evidence="1 2">
    <name type="scientific">Pleurodeles waltl</name>
    <name type="common">Iberian ribbed newt</name>
    <dbReference type="NCBI Taxonomy" id="8319"/>
    <lineage>
        <taxon>Eukaryota</taxon>
        <taxon>Metazoa</taxon>
        <taxon>Chordata</taxon>
        <taxon>Craniata</taxon>
        <taxon>Vertebrata</taxon>
        <taxon>Euteleostomi</taxon>
        <taxon>Amphibia</taxon>
        <taxon>Batrachia</taxon>
        <taxon>Caudata</taxon>
        <taxon>Salamandroidea</taxon>
        <taxon>Salamandridae</taxon>
        <taxon>Pleurodelinae</taxon>
        <taxon>Pleurodeles</taxon>
    </lineage>
</organism>
<dbReference type="Proteomes" id="UP001066276">
    <property type="component" value="Chromosome 9"/>
</dbReference>
<name>A0AAV7MV06_PLEWA</name>
<dbReference type="EMBL" id="JANPWB010000013">
    <property type="protein sequence ID" value="KAJ1106994.1"/>
    <property type="molecule type" value="Genomic_DNA"/>
</dbReference>